<gene>
    <name evidence="1" type="ORF">JF922_08235</name>
</gene>
<dbReference type="Pfam" id="PF13450">
    <property type="entry name" value="NAD_binding_8"/>
    <property type="match status" value="1"/>
</dbReference>
<sequence>MASNQEYGRHDAVVVGSGPNGLAAAVTLAEAGRSVLVLEAEEQAGGGLRTMELTEPGYLHDVCSTIQAMARISPFLKGRPFDLVTPPAALAHPLDGGAVAVVEGSVADTAAGLGEDAAAYGRLLGPLERHAEDLADAFLGPPRLPRRPFVAAGFGLPALLPAQALARLAFRGARARALFAGVAAHGMLSLREPASSAFALVLLMAAHHGGWPLARGGSAAVAAALIARLRELGGEVRCGERVDSLDSLPPAGAVLLDLTPREALRVAGDRFGPRYRRGLSRYRYGPGAFKVDWALDGPIPWTAPECSGAATVHLGGTFEEIALAEAEVAAGRVPRSPFVLFVQPTLFDPTRAPAGKHVGWAYCHVPNGCDVDMTGQIEEQVERFAPGFRDLIRARSVWGPAELERHNANYVGGDINGGRQDLGQLFTRPMPRLNPYTTPDPRVFLCSSATPPGGGVHGMCGWHAARTALRRALD</sequence>
<dbReference type="Gene3D" id="3.50.50.60">
    <property type="entry name" value="FAD/NAD(P)-binding domain"/>
    <property type="match status" value="1"/>
</dbReference>
<accession>A0A934JY85</accession>
<dbReference type="InterPro" id="IPR036188">
    <property type="entry name" value="FAD/NAD-bd_sf"/>
</dbReference>
<protein>
    <submittedName>
        <fullName evidence="1">NAD(P)/FAD-dependent oxidoreductase</fullName>
    </submittedName>
</protein>
<comment type="caution">
    <text evidence="1">The sequence shown here is derived from an EMBL/GenBank/DDBJ whole genome shotgun (WGS) entry which is preliminary data.</text>
</comment>
<reference evidence="1" key="1">
    <citation type="submission" date="2020-10" db="EMBL/GenBank/DDBJ databases">
        <title>Ca. Dormibacterota MAGs.</title>
        <authorList>
            <person name="Montgomery K."/>
        </authorList>
    </citation>
    <scope>NUCLEOTIDE SEQUENCE [LARGE SCALE GENOMIC DNA]</scope>
    <source>
        <strain evidence="1">SC8812_S17_10</strain>
    </source>
</reference>
<organism evidence="1 2">
    <name type="scientific">Candidatus Nephthysia bennettiae</name>
    <dbReference type="NCBI Taxonomy" id="3127016"/>
    <lineage>
        <taxon>Bacteria</taxon>
        <taxon>Bacillati</taxon>
        <taxon>Candidatus Dormiibacterota</taxon>
        <taxon>Candidatus Dormibacteria</taxon>
        <taxon>Candidatus Dormibacterales</taxon>
        <taxon>Candidatus Dormibacteraceae</taxon>
        <taxon>Candidatus Nephthysia</taxon>
    </lineage>
</organism>
<evidence type="ECO:0000313" key="2">
    <source>
        <dbReference type="Proteomes" id="UP000612893"/>
    </source>
</evidence>
<dbReference type="PANTHER" id="PTHR10668:SF105">
    <property type="entry name" value="DEHYDROGENASE-RELATED"/>
    <property type="match status" value="1"/>
</dbReference>
<dbReference type="EMBL" id="JAEKNR010000090">
    <property type="protein sequence ID" value="MBJ7598061.1"/>
    <property type="molecule type" value="Genomic_DNA"/>
</dbReference>
<keyword evidence="2" id="KW-1185">Reference proteome</keyword>
<dbReference type="PANTHER" id="PTHR10668">
    <property type="entry name" value="PHYTOENE DEHYDROGENASE"/>
    <property type="match status" value="1"/>
</dbReference>
<name>A0A934JY85_9BACT</name>
<evidence type="ECO:0000313" key="1">
    <source>
        <dbReference type="EMBL" id="MBJ7598061.1"/>
    </source>
</evidence>
<dbReference type="Proteomes" id="UP000612893">
    <property type="component" value="Unassembled WGS sequence"/>
</dbReference>
<dbReference type="SUPFAM" id="SSF51905">
    <property type="entry name" value="FAD/NAD(P)-binding domain"/>
    <property type="match status" value="1"/>
</dbReference>
<dbReference type="PRINTS" id="PR00411">
    <property type="entry name" value="PNDRDTASEI"/>
</dbReference>
<proteinExistence type="predicted"/>
<dbReference type="AlphaFoldDB" id="A0A934JY85"/>
<dbReference type="RefSeq" id="WP_338200784.1">
    <property type="nucleotide sequence ID" value="NZ_JAEKNR010000090.1"/>
</dbReference>